<dbReference type="InterPro" id="IPR006121">
    <property type="entry name" value="HMA_dom"/>
</dbReference>
<evidence type="ECO:0000313" key="3">
    <source>
        <dbReference type="Proteomes" id="UP001519331"/>
    </source>
</evidence>
<dbReference type="RefSeq" id="WP_210049364.1">
    <property type="nucleotide sequence ID" value="NZ_JAGINX010000001.1"/>
</dbReference>
<dbReference type="EMBL" id="JAGINX010000001">
    <property type="protein sequence ID" value="MBP2318905.1"/>
    <property type="molecule type" value="Genomic_DNA"/>
</dbReference>
<keyword evidence="3" id="KW-1185">Reference proteome</keyword>
<dbReference type="Pfam" id="PF00403">
    <property type="entry name" value="HMA"/>
    <property type="match status" value="1"/>
</dbReference>
<dbReference type="SUPFAM" id="SSF55008">
    <property type="entry name" value="HMA, heavy metal-associated domain"/>
    <property type="match status" value="1"/>
</dbReference>
<protein>
    <submittedName>
        <fullName evidence="2">Copper chaperone CopZ</fullName>
    </submittedName>
</protein>
<proteinExistence type="predicted"/>
<name>A0ABS4T455_9MICC</name>
<accession>A0ABS4T455</accession>
<evidence type="ECO:0000313" key="2">
    <source>
        <dbReference type="EMBL" id="MBP2318905.1"/>
    </source>
</evidence>
<comment type="caution">
    <text evidence="2">The sequence shown here is derived from an EMBL/GenBank/DDBJ whole genome shotgun (WGS) entry which is preliminary data.</text>
</comment>
<feature type="domain" description="HMA" evidence="1">
    <location>
        <begin position="3"/>
        <end position="70"/>
    </location>
</feature>
<gene>
    <name evidence="2" type="ORF">JOF45_001924</name>
</gene>
<reference evidence="2 3" key="1">
    <citation type="submission" date="2021-03" db="EMBL/GenBank/DDBJ databases">
        <title>Sequencing the genomes of 1000 actinobacteria strains.</title>
        <authorList>
            <person name="Klenk H.-P."/>
        </authorList>
    </citation>
    <scope>NUCLEOTIDE SEQUENCE [LARGE SCALE GENOMIC DNA]</scope>
    <source>
        <strain evidence="2 3">DSM 12544</strain>
    </source>
</reference>
<organism evidence="2 3">
    <name type="scientific">Nesterenkonia lacusekhoensis</name>
    <dbReference type="NCBI Taxonomy" id="150832"/>
    <lineage>
        <taxon>Bacteria</taxon>
        <taxon>Bacillati</taxon>
        <taxon>Actinomycetota</taxon>
        <taxon>Actinomycetes</taxon>
        <taxon>Micrococcales</taxon>
        <taxon>Micrococcaceae</taxon>
        <taxon>Nesterenkonia</taxon>
    </lineage>
</organism>
<dbReference type="Proteomes" id="UP001519331">
    <property type="component" value="Unassembled WGS sequence"/>
</dbReference>
<dbReference type="CDD" id="cd00371">
    <property type="entry name" value="HMA"/>
    <property type="match status" value="1"/>
</dbReference>
<dbReference type="PROSITE" id="PS50846">
    <property type="entry name" value="HMA_2"/>
    <property type="match status" value="1"/>
</dbReference>
<evidence type="ECO:0000259" key="1">
    <source>
        <dbReference type="PROSITE" id="PS50846"/>
    </source>
</evidence>
<sequence>MSETRRYTVTGMSCAHCEQAIRQELSELSGVEEVQVSAADGALSVTLDAGSAPDDAEILAAVDEAGYQGVRVP</sequence>
<dbReference type="Gene3D" id="3.30.70.100">
    <property type="match status" value="1"/>
</dbReference>
<dbReference type="InterPro" id="IPR036163">
    <property type="entry name" value="HMA_dom_sf"/>
</dbReference>